<evidence type="ECO:0000313" key="2">
    <source>
        <dbReference type="Proteomes" id="UP001151760"/>
    </source>
</evidence>
<keyword evidence="2" id="KW-1185">Reference proteome</keyword>
<gene>
    <name evidence="1" type="ORF">Tco_0625959</name>
</gene>
<reference evidence="1" key="1">
    <citation type="journal article" date="2022" name="Int. J. Mol. Sci.">
        <title>Draft Genome of Tanacetum Coccineum: Genomic Comparison of Closely Related Tanacetum-Family Plants.</title>
        <authorList>
            <person name="Yamashiro T."/>
            <person name="Shiraishi A."/>
            <person name="Nakayama K."/>
            <person name="Satake H."/>
        </authorList>
    </citation>
    <scope>NUCLEOTIDE SEQUENCE</scope>
</reference>
<accession>A0ABQ4WIF3</accession>
<protein>
    <submittedName>
        <fullName evidence="1">Uncharacterized protein</fullName>
    </submittedName>
</protein>
<evidence type="ECO:0000313" key="1">
    <source>
        <dbReference type="EMBL" id="GJS52597.1"/>
    </source>
</evidence>
<dbReference type="EMBL" id="BQNB010008666">
    <property type="protein sequence ID" value="GJS52597.1"/>
    <property type="molecule type" value="Genomic_DNA"/>
</dbReference>
<name>A0ABQ4WIF3_9ASTR</name>
<organism evidence="1 2">
    <name type="scientific">Tanacetum coccineum</name>
    <dbReference type="NCBI Taxonomy" id="301880"/>
    <lineage>
        <taxon>Eukaryota</taxon>
        <taxon>Viridiplantae</taxon>
        <taxon>Streptophyta</taxon>
        <taxon>Embryophyta</taxon>
        <taxon>Tracheophyta</taxon>
        <taxon>Spermatophyta</taxon>
        <taxon>Magnoliopsida</taxon>
        <taxon>eudicotyledons</taxon>
        <taxon>Gunneridae</taxon>
        <taxon>Pentapetalae</taxon>
        <taxon>asterids</taxon>
        <taxon>campanulids</taxon>
        <taxon>Asterales</taxon>
        <taxon>Asteraceae</taxon>
        <taxon>Asteroideae</taxon>
        <taxon>Anthemideae</taxon>
        <taxon>Anthemidinae</taxon>
        <taxon>Tanacetum</taxon>
    </lineage>
</organism>
<sequence>MVEMMAIRSGGGDDVRRGGVVVWMTLAAGGWPEISSEKGEELGLTIPFEYTTYYTGVGQLSFSQHITCLRVSSYPAPTYQSYQQLCLLVTIDAYPSLLLLRSVKVLSPKGSMGIKSILNRGFRKLSIQSQMIVPTSRFFPSANSTEYLMSTVDVTMPLKELNSAEVRLL</sequence>
<proteinExistence type="predicted"/>
<reference evidence="1" key="2">
    <citation type="submission" date="2022-01" db="EMBL/GenBank/DDBJ databases">
        <authorList>
            <person name="Yamashiro T."/>
            <person name="Shiraishi A."/>
            <person name="Satake H."/>
            <person name="Nakayama K."/>
        </authorList>
    </citation>
    <scope>NUCLEOTIDE SEQUENCE</scope>
</reference>
<comment type="caution">
    <text evidence="1">The sequence shown here is derived from an EMBL/GenBank/DDBJ whole genome shotgun (WGS) entry which is preliminary data.</text>
</comment>
<dbReference type="Proteomes" id="UP001151760">
    <property type="component" value="Unassembled WGS sequence"/>
</dbReference>